<evidence type="ECO:0000256" key="2">
    <source>
        <dbReference type="ARBA" id="ARBA00022679"/>
    </source>
</evidence>
<evidence type="ECO:0000256" key="4">
    <source>
        <dbReference type="SAM" id="Phobius"/>
    </source>
</evidence>
<evidence type="ECO:0000256" key="1">
    <source>
        <dbReference type="ARBA" id="ARBA00022676"/>
    </source>
</evidence>
<dbReference type="Pfam" id="PF04577">
    <property type="entry name" value="Glyco_transf_61"/>
    <property type="match status" value="1"/>
</dbReference>
<dbReference type="PANTHER" id="PTHR20961">
    <property type="entry name" value="GLYCOSYLTRANSFERASE"/>
    <property type="match status" value="1"/>
</dbReference>
<evidence type="ECO:0000259" key="5">
    <source>
        <dbReference type="Pfam" id="PF04577"/>
    </source>
</evidence>
<dbReference type="InterPro" id="IPR007657">
    <property type="entry name" value="Glycosyltransferase_61"/>
</dbReference>
<reference evidence="6" key="1">
    <citation type="submission" date="2021-02" db="EMBL/GenBank/DDBJ databases">
        <authorList>
            <person name="Nowell W R."/>
        </authorList>
    </citation>
    <scope>NUCLEOTIDE SEQUENCE</scope>
</reference>
<keyword evidence="4" id="KW-0472">Membrane</keyword>
<dbReference type="InterPro" id="IPR049625">
    <property type="entry name" value="Glyco_transf_61_cat"/>
</dbReference>
<dbReference type="Proteomes" id="UP000663829">
    <property type="component" value="Unassembled WGS sequence"/>
</dbReference>
<keyword evidence="1" id="KW-0328">Glycosyltransferase</keyword>
<feature type="transmembrane region" description="Helical" evidence="4">
    <location>
        <begin position="12"/>
        <end position="30"/>
    </location>
</feature>
<keyword evidence="8" id="KW-1185">Reference proteome</keyword>
<keyword evidence="4" id="KW-0812">Transmembrane</keyword>
<dbReference type="AlphaFoldDB" id="A0A815ECY8"/>
<evidence type="ECO:0000313" key="7">
    <source>
        <dbReference type="EMBL" id="CAF4144317.1"/>
    </source>
</evidence>
<protein>
    <recommendedName>
        <fullName evidence="5">Glycosyltransferase 61 catalytic domain-containing protein</fullName>
    </recommendedName>
</protein>
<evidence type="ECO:0000256" key="3">
    <source>
        <dbReference type="ARBA" id="ARBA00023180"/>
    </source>
</evidence>
<comment type="caution">
    <text evidence="6">The sequence shown here is derived from an EMBL/GenBank/DDBJ whole genome shotgun (WGS) entry which is preliminary data.</text>
</comment>
<keyword evidence="2" id="KW-0808">Transferase</keyword>
<evidence type="ECO:0000313" key="8">
    <source>
        <dbReference type="Proteomes" id="UP000663829"/>
    </source>
</evidence>
<keyword evidence="4" id="KW-1133">Transmembrane helix</keyword>
<dbReference type="EMBL" id="CAJOBC010041251">
    <property type="protein sequence ID" value="CAF4144317.1"/>
    <property type="molecule type" value="Genomic_DNA"/>
</dbReference>
<accession>A0A815ECY8</accession>
<organism evidence="6 8">
    <name type="scientific">Didymodactylos carnosus</name>
    <dbReference type="NCBI Taxonomy" id="1234261"/>
    <lineage>
        <taxon>Eukaryota</taxon>
        <taxon>Metazoa</taxon>
        <taxon>Spiralia</taxon>
        <taxon>Gnathifera</taxon>
        <taxon>Rotifera</taxon>
        <taxon>Eurotatoria</taxon>
        <taxon>Bdelloidea</taxon>
        <taxon>Philodinida</taxon>
        <taxon>Philodinidae</taxon>
        <taxon>Didymodactylos</taxon>
    </lineage>
</organism>
<dbReference type="OrthoDB" id="529273at2759"/>
<proteinExistence type="predicted"/>
<feature type="domain" description="Glycosyltransferase 61 catalytic" evidence="5">
    <location>
        <begin position="307"/>
        <end position="526"/>
    </location>
</feature>
<dbReference type="Proteomes" id="UP000681722">
    <property type="component" value="Unassembled WGS sequence"/>
</dbReference>
<gene>
    <name evidence="6" type="ORF">GPM918_LOCUS28887</name>
    <name evidence="7" type="ORF">SRO942_LOCUS29422</name>
</gene>
<sequence>MKHLSLLGCDFFKIVVSVILVLSFGSFIVVKHKVRILPFKSVSSNSISKEYEYMELTVKLNLWNSTPTKLLNLSLKIEQRRNTLLNETQTFLKCSKFNKTDIFAEKTFVNIITENDPSLIEETDLSITLATFFNSNIELYKFYVLINPGLKAYKIKANTNITLIRLPHLDVLPTYTGHKHDSVHAYPLPQMPPSQQYRLKEISLSFDQPNKTFRSNKTYYANFVPFSGFYTIISNASIWKQIGLIISCGTGFYATGCGYGCSADIPEQCMRDFHDDIESNVRPLSYTSIHIEKAIVCSYILYPVGFYHLIHSDFARIMIAYDLLLADPNIFILMKRNKYKHIYIDLFEIFGISTKRIYWLDDHIHYTVTYLILPSGFTCLITPLSLLNLLHRRTLMLINKDNRKEIQPFRDQLFEEDYSKIYPIISRPNNSEQHSQEINRFKIVRDGHVIVIVRDNGTYRSIQNHEDFMISLYGHLKRYSIEVVQFFANISLIDAIKLFHTSRAVIGPHGAGLTFLAFMRAGTAVLEILPDDDSKAYIPCYWNIAIARQIKYFSMLVPNSKYYEKPMKLNITIAMELVHEMMRERLNDV</sequence>
<keyword evidence="3" id="KW-0325">Glycoprotein</keyword>
<dbReference type="EMBL" id="CAJNOQ010012824">
    <property type="protein sequence ID" value="CAF1308742.1"/>
    <property type="molecule type" value="Genomic_DNA"/>
</dbReference>
<name>A0A815ECY8_9BILA</name>
<dbReference type="GO" id="GO:0016757">
    <property type="term" value="F:glycosyltransferase activity"/>
    <property type="evidence" value="ECO:0007669"/>
    <property type="project" value="UniProtKB-KW"/>
</dbReference>
<evidence type="ECO:0000313" key="6">
    <source>
        <dbReference type="EMBL" id="CAF1308742.1"/>
    </source>
</evidence>